<feature type="domain" description="FlgD/Vpr Ig-like" evidence="1">
    <location>
        <begin position="33"/>
        <end position="84"/>
    </location>
</feature>
<dbReference type="InterPro" id="IPR025965">
    <property type="entry name" value="FlgD/Vpr_Ig-like"/>
</dbReference>
<evidence type="ECO:0000313" key="2">
    <source>
        <dbReference type="EMBL" id="SVD65280.1"/>
    </source>
</evidence>
<gene>
    <name evidence="2" type="ORF">METZ01_LOCUS418134</name>
</gene>
<dbReference type="NCBIfam" id="TIGR04183">
    <property type="entry name" value="Por_Secre_tail"/>
    <property type="match status" value="1"/>
</dbReference>
<evidence type="ECO:0000259" key="1">
    <source>
        <dbReference type="Pfam" id="PF13860"/>
    </source>
</evidence>
<sequence length="99" mass="11132">WGVLATPERFALGQNYPNPFNPRTALRLELRAPDSIRLTVYDATGQAIRTLLRSSMPAGIHTVYWDGRDAAGRQVASGTYFARLTGRGWQAERKMLLLR</sequence>
<dbReference type="AlphaFoldDB" id="A0A382X339"/>
<protein>
    <recommendedName>
        <fullName evidence="1">FlgD/Vpr Ig-like domain-containing protein</fullName>
    </recommendedName>
</protein>
<dbReference type="Gene3D" id="2.60.40.4070">
    <property type="match status" value="1"/>
</dbReference>
<reference evidence="2" key="1">
    <citation type="submission" date="2018-05" db="EMBL/GenBank/DDBJ databases">
        <authorList>
            <person name="Lanie J.A."/>
            <person name="Ng W.-L."/>
            <person name="Kazmierczak K.M."/>
            <person name="Andrzejewski T.M."/>
            <person name="Davidsen T.M."/>
            <person name="Wayne K.J."/>
            <person name="Tettelin H."/>
            <person name="Glass J.I."/>
            <person name="Rusch D."/>
            <person name="Podicherti R."/>
            <person name="Tsui H.-C.T."/>
            <person name="Winkler M.E."/>
        </authorList>
    </citation>
    <scope>NUCLEOTIDE SEQUENCE</scope>
</reference>
<dbReference type="InterPro" id="IPR026444">
    <property type="entry name" value="Secre_tail"/>
</dbReference>
<feature type="non-terminal residue" evidence="2">
    <location>
        <position position="1"/>
    </location>
</feature>
<accession>A0A382X339</accession>
<organism evidence="2">
    <name type="scientific">marine metagenome</name>
    <dbReference type="NCBI Taxonomy" id="408172"/>
    <lineage>
        <taxon>unclassified sequences</taxon>
        <taxon>metagenomes</taxon>
        <taxon>ecological metagenomes</taxon>
    </lineage>
</organism>
<dbReference type="EMBL" id="UINC01164433">
    <property type="protein sequence ID" value="SVD65280.1"/>
    <property type="molecule type" value="Genomic_DNA"/>
</dbReference>
<dbReference type="Pfam" id="PF13860">
    <property type="entry name" value="FlgD_ig"/>
    <property type="match status" value="1"/>
</dbReference>
<proteinExistence type="predicted"/>
<name>A0A382X339_9ZZZZ</name>